<dbReference type="PROSITE" id="PS51462">
    <property type="entry name" value="NUDIX"/>
    <property type="match status" value="1"/>
</dbReference>
<keyword evidence="3" id="KW-0479">Metal-binding</keyword>
<feature type="domain" description="Nudix hydrolase" evidence="7">
    <location>
        <begin position="45"/>
        <end position="190"/>
    </location>
</feature>
<dbReference type="SUPFAM" id="SSF55811">
    <property type="entry name" value="Nudix"/>
    <property type="match status" value="1"/>
</dbReference>
<dbReference type="EMBL" id="NMVQ01000005">
    <property type="protein sequence ID" value="OYO24174.1"/>
    <property type="molecule type" value="Genomic_DNA"/>
</dbReference>
<dbReference type="PANTHER" id="PTHR12318">
    <property type="entry name" value="TESTOSTERONE-REGULATED PROTEIN RP2"/>
    <property type="match status" value="1"/>
</dbReference>
<comment type="caution">
    <text evidence="8">The sequence shown here is derived from an EMBL/GenBank/DDBJ whole genome shotgun (WGS) entry which is preliminary data.</text>
</comment>
<comment type="cofactor">
    <cofactor evidence="1">
        <name>Mn(2+)</name>
        <dbReference type="ChEBI" id="CHEBI:29035"/>
    </cofactor>
</comment>
<dbReference type="InterPro" id="IPR000086">
    <property type="entry name" value="NUDIX_hydrolase_dom"/>
</dbReference>
<keyword evidence="5" id="KW-0460">Magnesium</keyword>
<evidence type="ECO:0000256" key="5">
    <source>
        <dbReference type="ARBA" id="ARBA00022842"/>
    </source>
</evidence>
<dbReference type="RefSeq" id="WP_094363054.1">
    <property type="nucleotide sequence ID" value="NZ_NMVQ01000005.1"/>
</dbReference>
<dbReference type="Proteomes" id="UP000216311">
    <property type="component" value="Unassembled WGS sequence"/>
</dbReference>
<reference evidence="8 9" key="1">
    <citation type="submission" date="2017-07" db="EMBL/GenBank/DDBJ databases">
        <title>Draft whole genome sequences of clinical Proprionibacteriaceae strains.</title>
        <authorList>
            <person name="Bernier A.-M."/>
            <person name="Bernard K."/>
            <person name="Domingo M.-C."/>
        </authorList>
    </citation>
    <scope>NUCLEOTIDE SEQUENCE [LARGE SCALE GENOMIC DNA]</scope>
    <source>
        <strain evidence="8 9">NML 130396</strain>
    </source>
</reference>
<evidence type="ECO:0000256" key="3">
    <source>
        <dbReference type="ARBA" id="ARBA00022723"/>
    </source>
</evidence>
<dbReference type="Gene3D" id="3.90.79.10">
    <property type="entry name" value="Nucleoside Triphosphate Pyrophosphohydrolase"/>
    <property type="match status" value="2"/>
</dbReference>
<name>A0A255HCV0_9ACTN</name>
<evidence type="ECO:0000256" key="4">
    <source>
        <dbReference type="ARBA" id="ARBA00022801"/>
    </source>
</evidence>
<keyword evidence="6" id="KW-0464">Manganese</keyword>
<evidence type="ECO:0000259" key="7">
    <source>
        <dbReference type="PROSITE" id="PS51462"/>
    </source>
</evidence>
<organism evidence="8 9">
    <name type="scientific">Enemella dayhoffiae</name>
    <dbReference type="NCBI Taxonomy" id="2016507"/>
    <lineage>
        <taxon>Bacteria</taxon>
        <taxon>Bacillati</taxon>
        <taxon>Actinomycetota</taxon>
        <taxon>Actinomycetes</taxon>
        <taxon>Propionibacteriales</taxon>
        <taxon>Propionibacteriaceae</taxon>
        <taxon>Enemella</taxon>
    </lineage>
</organism>
<dbReference type="InterPro" id="IPR015797">
    <property type="entry name" value="NUDIX_hydrolase-like_dom_sf"/>
</dbReference>
<dbReference type="PANTHER" id="PTHR12318:SF0">
    <property type="entry name" value="ACYL-COENZYME A DIPHOSPHATASE NUDT19"/>
    <property type="match status" value="1"/>
</dbReference>
<evidence type="ECO:0000256" key="6">
    <source>
        <dbReference type="ARBA" id="ARBA00023211"/>
    </source>
</evidence>
<dbReference type="OrthoDB" id="7183442at2"/>
<dbReference type="Pfam" id="PF00293">
    <property type="entry name" value="NUDIX"/>
    <property type="match status" value="1"/>
</dbReference>
<evidence type="ECO:0000313" key="9">
    <source>
        <dbReference type="Proteomes" id="UP000216311"/>
    </source>
</evidence>
<accession>A0A255HCV0</accession>
<dbReference type="CDD" id="cd18870">
    <property type="entry name" value="NUDIX_AcylCoAdiphos_Nudt19"/>
    <property type="match status" value="1"/>
</dbReference>
<evidence type="ECO:0000313" key="8">
    <source>
        <dbReference type="EMBL" id="OYO24174.1"/>
    </source>
</evidence>
<gene>
    <name evidence="8" type="ORF">CGZ93_04995</name>
</gene>
<keyword evidence="9" id="KW-1185">Reference proteome</keyword>
<protein>
    <recommendedName>
        <fullName evidence="7">Nudix hydrolase domain-containing protein</fullName>
    </recommendedName>
</protein>
<evidence type="ECO:0000256" key="1">
    <source>
        <dbReference type="ARBA" id="ARBA00001936"/>
    </source>
</evidence>
<dbReference type="AlphaFoldDB" id="A0A255HCV0"/>
<keyword evidence="4" id="KW-0378">Hydrolase</keyword>
<dbReference type="GO" id="GO:0016818">
    <property type="term" value="F:hydrolase activity, acting on acid anhydrides, in phosphorus-containing anhydrides"/>
    <property type="evidence" value="ECO:0007669"/>
    <property type="project" value="InterPro"/>
</dbReference>
<dbReference type="InterPro" id="IPR039121">
    <property type="entry name" value="NUDT19"/>
</dbReference>
<proteinExistence type="predicted"/>
<sequence length="239" mass="26430">MAYAGSHSWEVFEEIPPEVLTRTPASWAGTRRRTPLAPGQPVAVPRTAATLVLLREGRGGLQAWLVRRSRGMQFGGVWAFPGGKQEPVDEQAADPLRACLRRECLEETGLDLAGPGFGEPPLPWSRWITPENHPQRYDTWFFLLLAPPGLEPRNTSTEADRAEWVSVAELVAADRDAAAEQVAMLPPTRSVLAELALLGSWPRIREVAAQRVIEPVTARLVPQGDGWRPSHPRRDGSWT</sequence>
<dbReference type="GO" id="GO:0046872">
    <property type="term" value="F:metal ion binding"/>
    <property type="evidence" value="ECO:0007669"/>
    <property type="project" value="UniProtKB-KW"/>
</dbReference>
<evidence type="ECO:0000256" key="2">
    <source>
        <dbReference type="ARBA" id="ARBA00001946"/>
    </source>
</evidence>
<comment type="cofactor">
    <cofactor evidence="2">
        <name>Mg(2+)</name>
        <dbReference type="ChEBI" id="CHEBI:18420"/>
    </cofactor>
</comment>